<evidence type="ECO:0000256" key="1">
    <source>
        <dbReference type="SAM" id="SignalP"/>
    </source>
</evidence>
<dbReference type="Pfam" id="PF07589">
    <property type="entry name" value="PEP-CTERM"/>
    <property type="match status" value="1"/>
</dbReference>
<dbReference type="EMBL" id="BMJB01000005">
    <property type="protein sequence ID" value="GGA80497.1"/>
    <property type="molecule type" value="Genomic_DNA"/>
</dbReference>
<reference evidence="3" key="2">
    <citation type="submission" date="2020-09" db="EMBL/GenBank/DDBJ databases">
        <authorList>
            <person name="Sun Q."/>
            <person name="Zhou Y."/>
        </authorList>
    </citation>
    <scope>NUCLEOTIDE SEQUENCE</scope>
    <source>
        <strain evidence="3">CGMCC 1.15447</strain>
    </source>
</reference>
<evidence type="ECO:0000313" key="4">
    <source>
        <dbReference type="Proteomes" id="UP000648801"/>
    </source>
</evidence>
<dbReference type="NCBIfam" id="TIGR02595">
    <property type="entry name" value="PEP_CTERM"/>
    <property type="match status" value="1"/>
</dbReference>
<protein>
    <recommendedName>
        <fullName evidence="2">Ice-binding protein C-terminal domain-containing protein</fullName>
    </recommendedName>
</protein>
<comment type="caution">
    <text evidence="3">The sequence shown here is derived from an EMBL/GenBank/DDBJ whole genome shotgun (WGS) entry which is preliminary data.</text>
</comment>
<reference evidence="3" key="1">
    <citation type="journal article" date="2014" name="Int. J. Syst. Evol. Microbiol.">
        <title>Complete genome sequence of Corynebacterium casei LMG S-19264T (=DSM 44701T), isolated from a smear-ripened cheese.</title>
        <authorList>
            <consortium name="US DOE Joint Genome Institute (JGI-PGF)"/>
            <person name="Walter F."/>
            <person name="Albersmeier A."/>
            <person name="Kalinowski J."/>
            <person name="Ruckert C."/>
        </authorList>
    </citation>
    <scope>NUCLEOTIDE SEQUENCE</scope>
    <source>
        <strain evidence="3">CGMCC 1.15447</strain>
    </source>
</reference>
<keyword evidence="1" id="KW-0732">Signal</keyword>
<sequence>MVKCLALLTVLAFGGVAVGHADQISGFVNANGTDSFTSSTITFGPASVQGSLGGSFATYLADGNPIVFLSGALPYSTGSHTAPSGLPSLFTINGTAETFAFNIASYTADYFASAMNVTGCSNGSACLLVTGIGNFTGSGTHTFDSTPGSFTFSTQYSPGQTTGSTTFSSSASTTPSAVPEPVSLALFGTGLLGMVGMVRRKITTN</sequence>
<proteinExistence type="predicted"/>
<keyword evidence="4" id="KW-1185">Reference proteome</keyword>
<accession>A0A916WAL3</accession>
<feature type="domain" description="Ice-binding protein C-terminal" evidence="2">
    <location>
        <begin position="177"/>
        <end position="200"/>
    </location>
</feature>
<feature type="chain" id="PRO_5037426507" description="Ice-binding protein C-terminal domain-containing protein" evidence="1">
    <location>
        <begin position="22"/>
        <end position="205"/>
    </location>
</feature>
<evidence type="ECO:0000313" key="3">
    <source>
        <dbReference type="EMBL" id="GGA80497.1"/>
    </source>
</evidence>
<dbReference type="AlphaFoldDB" id="A0A916WAL3"/>
<name>A0A916WAL3_9BACT</name>
<dbReference type="InterPro" id="IPR013424">
    <property type="entry name" value="Ice-binding_C"/>
</dbReference>
<gene>
    <name evidence="3" type="ORF">GCM10011507_34670</name>
</gene>
<dbReference type="Proteomes" id="UP000648801">
    <property type="component" value="Unassembled WGS sequence"/>
</dbReference>
<organism evidence="3 4">
    <name type="scientific">Edaphobacter acidisoli</name>
    <dbReference type="NCBI Taxonomy" id="2040573"/>
    <lineage>
        <taxon>Bacteria</taxon>
        <taxon>Pseudomonadati</taxon>
        <taxon>Acidobacteriota</taxon>
        <taxon>Terriglobia</taxon>
        <taxon>Terriglobales</taxon>
        <taxon>Acidobacteriaceae</taxon>
        <taxon>Edaphobacter</taxon>
    </lineage>
</organism>
<evidence type="ECO:0000259" key="2">
    <source>
        <dbReference type="Pfam" id="PF07589"/>
    </source>
</evidence>
<feature type="signal peptide" evidence="1">
    <location>
        <begin position="1"/>
        <end position="21"/>
    </location>
</feature>